<accession>A0ABY2HF98</accession>
<dbReference type="Proteomes" id="UP001642720">
    <property type="component" value="Unassembled WGS sequence"/>
</dbReference>
<comment type="caution">
    <text evidence="1">The sequence shown here is derived from an EMBL/GenBank/DDBJ whole genome shotgun (WGS) entry which is preliminary data.</text>
</comment>
<name>A0ABY2HF98_9HYPO</name>
<proteinExistence type="predicted"/>
<sequence>MKLSLAEALKPVAVTVIEPRVAARLARAAAAEANQVAGDCMHLFSAYDPSDFGFGLVCKHRPISSRGSLQGVVPCILAGSVASSRRLVLPYAVRTLFHSPSPRPMEFVLAGARSMQVLAGYPPRPSNCTALERAVSPKQPIRGPEHETRVTRA</sequence>
<dbReference type="EMBL" id="PPTA01000001">
    <property type="protein sequence ID" value="TFB07044.1"/>
    <property type="molecule type" value="Genomic_DNA"/>
</dbReference>
<protein>
    <submittedName>
        <fullName evidence="1">Uncharacterized protein</fullName>
    </submittedName>
</protein>
<dbReference type="GeneID" id="300572820"/>
<evidence type="ECO:0000313" key="1">
    <source>
        <dbReference type="EMBL" id="TFB07044.1"/>
    </source>
</evidence>
<organism evidence="1 2">
    <name type="scientific">Trichoderma ghanense</name>
    <dbReference type="NCBI Taxonomy" id="65468"/>
    <lineage>
        <taxon>Eukaryota</taxon>
        <taxon>Fungi</taxon>
        <taxon>Dikarya</taxon>
        <taxon>Ascomycota</taxon>
        <taxon>Pezizomycotina</taxon>
        <taxon>Sordariomycetes</taxon>
        <taxon>Hypocreomycetidae</taxon>
        <taxon>Hypocreales</taxon>
        <taxon>Hypocreaceae</taxon>
        <taxon>Trichoderma</taxon>
    </lineage>
</organism>
<dbReference type="RefSeq" id="XP_073563245.1">
    <property type="nucleotide sequence ID" value="XM_073698370.1"/>
</dbReference>
<reference evidence="1 2" key="1">
    <citation type="submission" date="2018-01" db="EMBL/GenBank/DDBJ databases">
        <title>Genome characterization of the sugarcane-associated fungus Trichoderma ghanense CCMA-1212 and their application in lignocelulose bioconversion.</title>
        <authorList>
            <person name="Steindorff A.S."/>
            <person name="Mendes T.D."/>
            <person name="Vilela E.S.D."/>
            <person name="Rodrigues D.S."/>
            <person name="Formighieri E.F."/>
            <person name="Melo I.S."/>
            <person name="Favaro L.C.L."/>
        </authorList>
    </citation>
    <scope>NUCLEOTIDE SEQUENCE [LARGE SCALE GENOMIC DNA]</scope>
    <source>
        <strain evidence="1 2">CCMA-1212</strain>
    </source>
</reference>
<gene>
    <name evidence="1" type="ORF">CCMA1212_000924</name>
</gene>
<evidence type="ECO:0000313" key="2">
    <source>
        <dbReference type="Proteomes" id="UP001642720"/>
    </source>
</evidence>
<keyword evidence="2" id="KW-1185">Reference proteome</keyword>